<dbReference type="AlphaFoldDB" id="A0AAE0VWP9"/>
<dbReference type="Proteomes" id="UP001195483">
    <property type="component" value="Unassembled WGS sequence"/>
</dbReference>
<dbReference type="GO" id="GO:0008237">
    <property type="term" value="F:metallopeptidase activity"/>
    <property type="evidence" value="ECO:0007669"/>
    <property type="project" value="InterPro"/>
</dbReference>
<dbReference type="SUPFAM" id="SSF55486">
    <property type="entry name" value="Metalloproteases ('zincins'), catalytic domain"/>
    <property type="match status" value="1"/>
</dbReference>
<sequence length="106" mass="12093">MAKKYLRDLEEWDVKEGVKISRVYDIAMLFTRYKLYDTIVANHIDGISYNAGVCVPGLRTSLIEARGLFWTVFTATHELGHRKYVISIYQTTCTDLTVEALQNSVG</sequence>
<protein>
    <submittedName>
        <fullName evidence="1">Uncharacterized protein</fullName>
    </submittedName>
</protein>
<dbReference type="EMBL" id="JAEAOA010001018">
    <property type="protein sequence ID" value="KAK3592754.1"/>
    <property type="molecule type" value="Genomic_DNA"/>
</dbReference>
<gene>
    <name evidence="1" type="ORF">CHS0354_016510</name>
</gene>
<proteinExistence type="predicted"/>
<reference evidence="1" key="1">
    <citation type="journal article" date="2021" name="Genome Biol. Evol.">
        <title>A High-Quality Reference Genome for a Parasitic Bivalve with Doubly Uniparental Inheritance (Bivalvia: Unionida).</title>
        <authorList>
            <person name="Smith C.H."/>
        </authorList>
    </citation>
    <scope>NUCLEOTIDE SEQUENCE</scope>
    <source>
        <strain evidence="1">CHS0354</strain>
    </source>
</reference>
<accession>A0AAE0VWP9</accession>
<reference evidence="1" key="3">
    <citation type="submission" date="2023-05" db="EMBL/GenBank/DDBJ databases">
        <authorList>
            <person name="Smith C.H."/>
        </authorList>
    </citation>
    <scope>NUCLEOTIDE SEQUENCE</scope>
    <source>
        <strain evidence="1">CHS0354</strain>
        <tissue evidence="1">Mantle</tissue>
    </source>
</reference>
<name>A0AAE0VWP9_9BIVA</name>
<keyword evidence="2" id="KW-1185">Reference proteome</keyword>
<dbReference type="InterPro" id="IPR024079">
    <property type="entry name" value="MetalloPept_cat_dom_sf"/>
</dbReference>
<evidence type="ECO:0000313" key="1">
    <source>
        <dbReference type="EMBL" id="KAK3592754.1"/>
    </source>
</evidence>
<reference evidence="1" key="2">
    <citation type="journal article" date="2021" name="Genome Biol. Evol.">
        <title>Developing a high-quality reference genome for a parasitic bivalve with doubly uniparental inheritance (Bivalvia: Unionida).</title>
        <authorList>
            <person name="Smith C.H."/>
        </authorList>
    </citation>
    <scope>NUCLEOTIDE SEQUENCE</scope>
    <source>
        <strain evidence="1">CHS0354</strain>
        <tissue evidence="1">Mantle</tissue>
    </source>
</reference>
<comment type="caution">
    <text evidence="1">The sequence shown here is derived from an EMBL/GenBank/DDBJ whole genome shotgun (WGS) entry which is preliminary data.</text>
</comment>
<evidence type="ECO:0000313" key="2">
    <source>
        <dbReference type="Proteomes" id="UP001195483"/>
    </source>
</evidence>
<organism evidence="1 2">
    <name type="scientific">Potamilus streckersoni</name>
    <dbReference type="NCBI Taxonomy" id="2493646"/>
    <lineage>
        <taxon>Eukaryota</taxon>
        <taxon>Metazoa</taxon>
        <taxon>Spiralia</taxon>
        <taxon>Lophotrochozoa</taxon>
        <taxon>Mollusca</taxon>
        <taxon>Bivalvia</taxon>
        <taxon>Autobranchia</taxon>
        <taxon>Heteroconchia</taxon>
        <taxon>Palaeoheterodonta</taxon>
        <taxon>Unionida</taxon>
        <taxon>Unionoidea</taxon>
        <taxon>Unionidae</taxon>
        <taxon>Ambleminae</taxon>
        <taxon>Lampsilini</taxon>
        <taxon>Potamilus</taxon>
    </lineage>
</organism>
<dbReference type="Gene3D" id="3.40.390.10">
    <property type="entry name" value="Collagenase (Catalytic Domain)"/>
    <property type="match status" value="1"/>
</dbReference>